<dbReference type="AlphaFoldDB" id="A0AAV8UEP6"/>
<organism evidence="1 2">
    <name type="scientific">Rhodosorus marinus</name>
    <dbReference type="NCBI Taxonomy" id="101924"/>
    <lineage>
        <taxon>Eukaryota</taxon>
        <taxon>Rhodophyta</taxon>
        <taxon>Stylonematophyceae</taxon>
        <taxon>Stylonematales</taxon>
        <taxon>Stylonemataceae</taxon>
        <taxon>Rhodosorus</taxon>
    </lineage>
</organism>
<reference evidence="1 2" key="1">
    <citation type="journal article" date="2023" name="Nat. Commun.">
        <title>Origin of minicircular mitochondrial genomes in red algae.</title>
        <authorList>
            <person name="Lee Y."/>
            <person name="Cho C.H."/>
            <person name="Lee Y.M."/>
            <person name="Park S.I."/>
            <person name="Yang J.H."/>
            <person name="West J.A."/>
            <person name="Bhattacharya D."/>
            <person name="Yoon H.S."/>
        </authorList>
    </citation>
    <scope>NUCLEOTIDE SEQUENCE [LARGE SCALE GENOMIC DNA]</scope>
    <source>
        <strain evidence="1 2">CCMP1338</strain>
        <tissue evidence="1">Whole cell</tissue>
    </source>
</reference>
<protein>
    <recommendedName>
        <fullName evidence="3">Reverse transcriptase domain-containing protein</fullName>
    </recommendedName>
</protein>
<comment type="caution">
    <text evidence="1">The sequence shown here is derived from an EMBL/GenBank/DDBJ whole genome shotgun (WGS) entry which is preliminary data.</text>
</comment>
<evidence type="ECO:0008006" key="3">
    <source>
        <dbReference type="Google" id="ProtNLM"/>
    </source>
</evidence>
<keyword evidence="2" id="KW-1185">Reference proteome</keyword>
<evidence type="ECO:0000313" key="2">
    <source>
        <dbReference type="Proteomes" id="UP001157974"/>
    </source>
</evidence>
<proteinExistence type="predicted"/>
<dbReference type="Proteomes" id="UP001157974">
    <property type="component" value="Unassembled WGS sequence"/>
</dbReference>
<sequence>MFLSGDFEDLERLYFASLSSFSPSAPSAFRSSRQNRARHAVAGGDLRRAAGILQQRQPVVPYSDDLSSPLRLLFPSEGSPWDSSFESVLEEYRAAPHPSARLVVNLEAVRELVHDAPKGRSPGPSGLRVEYLRFLSDEGLKALAWVVEALVNGDPLCECAWFLVGRSQLCLFSKPGHTASSPAIRPIGLVEVVRKLAARWLVKILVPESRRFFGHVQLGVGYRGGCELLSVLLRSEMAYSPDSGLLSVDLTNAFNRVSRPALMHVTEDNADFGAHLLASCPAVKAPVTLLGFTMAVPLMQKIHLAEKVQLGVQVQAHAEGFVQGAEPASFVQGVPQTVNAVQGVQTVDFVPAGTQVGPW</sequence>
<gene>
    <name evidence="1" type="ORF">NDN08_000219</name>
</gene>
<name>A0AAV8UEP6_9RHOD</name>
<dbReference type="EMBL" id="JAMWBK010000013">
    <property type="protein sequence ID" value="KAJ8900921.1"/>
    <property type="molecule type" value="Genomic_DNA"/>
</dbReference>
<accession>A0AAV8UEP6</accession>
<evidence type="ECO:0000313" key="1">
    <source>
        <dbReference type="EMBL" id="KAJ8900921.1"/>
    </source>
</evidence>